<dbReference type="SUPFAM" id="SSF49265">
    <property type="entry name" value="Fibronectin type III"/>
    <property type="match status" value="3"/>
</dbReference>
<evidence type="ECO:0000256" key="3">
    <source>
        <dbReference type="ARBA" id="ARBA00022729"/>
    </source>
</evidence>
<dbReference type="InterPro" id="IPR013783">
    <property type="entry name" value="Ig-like_fold"/>
</dbReference>
<evidence type="ECO:0000256" key="1">
    <source>
        <dbReference type="ARBA" id="ARBA00004479"/>
    </source>
</evidence>
<dbReference type="Gene3D" id="2.60.40.10">
    <property type="entry name" value="Immunoglobulins"/>
    <property type="match status" value="4"/>
</dbReference>
<feature type="domain" description="Fibronectin type-III" evidence="11">
    <location>
        <begin position="196"/>
        <end position="298"/>
    </location>
</feature>
<feature type="transmembrane region" description="Helical" evidence="9">
    <location>
        <begin position="774"/>
        <end position="794"/>
    </location>
</feature>
<dbReference type="PROSITE" id="PS50853">
    <property type="entry name" value="FN3"/>
    <property type="match status" value="2"/>
</dbReference>
<reference evidence="12" key="4">
    <citation type="submission" date="2025-09" db="UniProtKB">
        <authorList>
            <consortium name="Ensembl"/>
        </authorList>
    </citation>
    <scope>IDENTIFICATION</scope>
    <source>
        <strain evidence="12">HSOK</strain>
    </source>
</reference>
<keyword evidence="6" id="KW-0675">Receptor</keyword>
<keyword evidence="7" id="KW-0325">Glycoprotein</keyword>
<protein>
    <submittedName>
        <fullName evidence="12">Leptin receptor</fullName>
    </submittedName>
</protein>
<evidence type="ECO:0000256" key="6">
    <source>
        <dbReference type="ARBA" id="ARBA00023170"/>
    </source>
</evidence>
<feature type="signal peptide" evidence="10">
    <location>
        <begin position="1"/>
        <end position="22"/>
    </location>
</feature>
<proteinExistence type="predicted"/>
<feature type="domain" description="Fibronectin type-III" evidence="11">
    <location>
        <begin position="483"/>
        <end position="577"/>
    </location>
</feature>
<name>A0A3P9J0U3_ORYLA</name>
<accession>A0A3P9J0U3</accession>
<feature type="chain" id="PRO_5018193235" evidence="10">
    <location>
        <begin position="23"/>
        <end position="1086"/>
    </location>
</feature>
<evidence type="ECO:0000256" key="5">
    <source>
        <dbReference type="ARBA" id="ARBA00023136"/>
    </source>
</evidence>
<dbReference type="Proteomes" id="UP000265200">
    <property type="component" value="Chromosome 4"/>
</dbReference>
<evidence type="ECO:0000256" key="9">
    <source>
        <dbReference type="SAM" id="Phobius"/>
    </source>
</evidence>
<dbReference type="PANTHER" id="PTHR23037">
    <property type="entry name" value="CYTOKINE RECEPTOR"/>
    <property type="match status" value="1"/>
</dbReference>
<keyword evidence="2 9" id="KW-0812">Transmembrane</keyword>
<reference evidence="12" key="3">
    <citation type="submission" date="2025-08" db="UniProtKB">
        <authorList>
            <consortium name="Ensembl"/>
        </authorList>
    </citation>
    <scope>IDENTIFICATION</scope>
    <source>
        <strain evidence="12">HSOK</strain>
    </source>
</reference>
<feature type="compositionally biased region" description="Low complexity" evidence="8">
    <location>
        <begin position="942"/>
        <end position="951"/>
    </location>
</feature>
<dbReference type="InterPro" id="IPR003531">
    <property type="entry name" value="Hempt_rcpt_S_F1_CS"/>
</dbReference>
<keyword evidence="5 9" id="KW-0472">Membrane</keyword>
<organism evidence="12 13">
    <name type="scientific">Oryzias latipes</name>
    <name type="common">Japanese rice fish</name>
    <name type="synonym">Japanese killifish</name>
    <dbReference type="NCBI Taxonomy" id="8090"/>
    <lineage>
        <taxon>Eukaryota</taxon>
        <taxon>Metazoa</taxon>
        <taxon>Chordata</taxon>
        <taxon>Craniata</taxon>
        <taxon>Vertebrata</taxon>
        <taxon>Euteleostomi</taxon>
        <taxon>Actinopterygii</taxon>
        <taxon>Neopterygii</taxon>
        <taxon>Teleostei</taxon>
        <taxon>Neoteleostei</taxon>
        <taxon>Acanthomorphata</taxon>
        <taxon>Ovalentaria</taxon>
        <taxon>Atherinomorphae</taxon>
        <taxon>Beloniformes</taxon>
        <taxon>Adrianichthyidae</taxon>
        <taxon>Oryziinae</taxon>
        <taxon>Oryzias</taxon>
    </lineage>
</organism>
<dbReference type="Pfam" id="PF18589">
    <property type="entry name" value="ObR_Ig"/>
    <property type="match status" value="1"/>
</dbReference>
<evidence type="ECO:0000313" key="13">
    <source>
        <dbReference type="Proteomes" id="UP000265200"/>
    </source>
</evidence>
<dbReference type="InterPro" id="IPR036116">
    <property type="entry name" value="FN3_sf"/>
</dbReference>
<feature type="compositionally biased region" description="Basic and acidic residues" evidence="8">
    <location>
        <begin position="1033"/>
        <end position="1042"/>
    </location>
</feature>
<dbReference type="SMART" id="SM00060">
    <property type="entry name" value="FN3"/>
    <property type="match status" value="3"/>
</dbReference>
<evidence type="ECO:0000256" key="8">
    <source>
        <dbReference type="SAM" id="MobiDB-lite"/>
    </source>
</evidence>
<reference key="1">
    <citation type="journal article" date="2007" name="Nature">
        <title>The medaka draft genome and insights into vertebrate genome evolution.</title>
        <authorList>
            <person name="Kasahara M."/>
            <person name="Naruse K."/>
            <person name="Sasaki S."/>
            <person name="Nakatani Y."/>
            <person name="Qu W."/>
            <person name="Ahsan B."/>
            <person name="Yamada T."/>
            <person name="Nagayasu Y."/>
            <person name="Doi K."/>
            <person name="Kasai Y."/>
            <person name="Jindo T."/>
            <person name="Kobayashi D."/>
            <person name="Shimada A."/>
            <person name="Toyoda A."/>
            <person name="Kuroki Y."/>
            <person name="Fujiyama A."/>
            <person name="Sasaki T."/>
            <person name="Shimizu A."/>
            <person name="Asakawa S."/>
            <person name="Shimizu N."/>
            <person name="Hashimoto S."/>
            <person name="Yang J."/>
            <person name="Lee Y."/>
            <person name="Matsushima K."/>
            <person name="Sugano S."/>
            <person name="Sakaizumi M."/>
            <person name="Narita T."/>
            <person name="Ohishi K."/>
            <person name="Haga S."/>
            <person name="Ohta F."/>
            <person name="Nomoto H."/>
            <person name="Nogata K."/>
            <person name="Morishita T."/>
            <person name="Endo T."/>
            <person name="Shin-I T."/>
            <person name="Takeda H."/>
            <person name="Morishita S."/>
            <person name="Kohara Y."/>
        </authorList>
    </citation>
    <scope>NUCLEOTIDE SEQUENCE [LARGE SCALE GENOMIC DNA]</scope>
    <source>
        <strain>Hd-rR</strain>
    </source>
</reference>
<dbReference type="Pfam" id="PF00041">
    <property type="entry name" value="fn3"/>
    <property type="match status" value="1"/>
</dbReference>
<feature type="compositionally biased region" description="Polar residues" evidence="8">
    <location>
        <begin position="952"/>
        <end position="965"/>
    </location>
</feature>
<dbReference type="GO" id="GO:0004896">
    <property type="term" value="F:cytokine receptor activity"/>
    <property type="evidence" value="ECO:0007669"/>
    <property type="project" value="InterPro"/>
</dbReference>
<sequence length="1086" mass="123009">MVRAAMLVVLIQILLIPHGAQYLKPADGASNHMGPLGLPWQDELCCDSPSAYLGEDRGVTNRSKTNGTIYSLRHQPRCKYRRLTLESLPQKPSEGDCLDILCQINENWENLTCYLQLHDQPSRKLDTGGMTFSFQRLPDKDGTEVNSNLVVCEAEEFFTCSLPLHPAASFVTTVTVNLSSVVAPPVLLIIPARPVKPSPPVNVTHYQTIEAELIVQWKSPPHFDAAQLRYEVRYNTKSDLAWQVVSVTGEPRLSLDLQPEQEYTFQVRCSRLDEPPLWSEWSAPYKFYQYIVTYIPEKMVARAGESVTVYCLFNNRSMNANEAVWKLNFHQLLHSSQSVSGRVSKITMRASESRMYDLLTCTQKAALPYSQISIEGASLDIRCETNGNMDTMECSWNSKQWLSFNLQHKWTHMSCERMKEKEEAGDNVGKIGDACYSIKPRTCTFKPLRFGCYKLWLELRTDSGSVRSKPIYISSKGQVKPYTPTNVKAVTLRSGVLSVTWEPPSLPIDGLQYELQYHPLSTVKEEWKVQRSKQPPPMTVQVPEMCRSYVVQVRCMHIAGKGYWSEWSDLIYSTPNNSKAPDRGPDFWRIRQDNQHINKSNITLLFEHFPGTWNSYCVDGFIVQHEASNRSVVRKQINLGSSYSFEWNQEPQTVTVEAYNSLGNSTNNINMTLGKTSRRKAVHSVHALVLNSTHVSLSWSLLDDGVVPLFMVVQWSESSGLSGLKWARLPYSNHVVYIKGSFSRSEDYSFHLYPVFADMEGEPMYIIAAKRNPAAYMIIMSISFLCILLLTLVLTQNQIKRNLVPNPKKCSWAKGLDFQKVDTFDLFQPAEGLQICPLLPSDNIISKVIIMEKVETRAFMETQLMSLNDDSVTSLSACLAPPFERSCFDASAPSSQSLDEANQADPVVPVDSSTSSSVRYAKLLLPCLKQEKQPGNPDKDGSGSNSSDEGNFSANNSEISESSPTGLWELDSCHSAEMDDQRRFCSYASEGELSEMSEHEAVMEQRREQTLCYLQIGYPAEDEESEEEVQREEEEKRKEQPTKDVSLNGKDFFVPLICDLSSQYMPQYRTAAYRSQLVYQTEKLQF</sequence>
<dbReference type="CDD" id="cd00063">
    <property type="entry name" value="FN3"/>
    <property type="match status" value="2"/>
</dbReference>
<evidence type="ECO:0000259" key="11">
    <source>
        <dbReference type="PROSITE" id="PS50853"/>
    </source>
</evidence>
<feature type="compositionally biased region" description="Acidic residues" evidence="8">
    <location>
        <begin position="1020"/>
        <end position="1032"/>
    </location>
</feature>
<evidence type="ECO:0000256" key="4">
    <source>
        <dbReference type="ARBA" id="ARBA00022989"/>
    </source>
</evidence>
<reference evidence="12 13" key="2">
    <citation type="submission" date="2017-04" db="EMBL/GenBank/DDBJ databases">
        <title>CpG methylation of centromeres and impact of large insertions on vertebrate speciation.</title>
        <authorList>
            <person name="Ichikawa K."/>
            <person name="Yoshimura J."/>
            <person name="Morishita S."/>
        </authorList>
    </citation>
    <scope>NUCLEOTIDE SEQUENCE</scope>
    <source>
        <strain evidence="12 13">HSOK</strain>
    </source>
</reference>
<evidence type="ECO:0000256" key="7">
    <source>
        <dbReference type="ARBA" id="ARBA00023180"/>
    </source>
</evidence>
<dbReference type="PANTHER" id="PTHR23037:SF27">
    <property type="entry name" value="INTERLEUKIN-7 RECEPTOR SUBUNIT ALPHA"/>
    <property type="match status" value="1"/>
</dbReference>
<dbReference type="InterPro" id="IPR041182">
    <property type="entry name" value="LEP-R_IGD"/>
</dbReference>
<evidence type="ECO:0000313" key="12">
    <source>
        <dbReference type="Ensembl" id="ENSORLP00015025837.1"/>
    </source>
</evidence>
<dbReference type="PROSITE" id="PS01355">
    <property type="entry name" value="HEMATOPO_REC_S_F1"/>
    <property type="match status" value="1"/>
</dbReference>
<dbReference type="AlphaFoldDB" id="A0A3P9J0U3"/>
<comment type="subcellular location">
    <subcellularLocation>
        <location evidence="1">Membrane</location>
        <topology evidence="1">Single-pass type I membrane protein</topology>
    </subcellularLocation>
</comment>
<evidence type="ECO:0000256" key="10">
    <source>
        <dbReference type="SAM" id="SignalP"/>
    </source>
</evidence>
<dbReference type="Ensembl" id="ENSORLT00015004371.1">
    <property type="protein sequence ID" value="ENSORLP00015025837.1"/>
    <property type="gene ID" value="ENSORLG00015007203.1"/>
</dbReference>
<dbReference type="GO" id="GO:0016020">
    <property type="term" value="C:membrane"/>
    <property type="evidence" value="ECO:0007669"/>
    <property type="project" value="UniProtKB-SubCell"/>
</dbReference>
<feature type="region of interest" description="Disordered" evidence="8">
    <location>
        <begin position="1018"/>
        <end position="1044"/>
    </location>
</feature>
<feature type="region of interest" description="Disordered" evidence="8">
    <location>
        <begin position="894"/>
        <end position="913"/>
    </location>
</feature>
<feature type="compositionally biased region" description="Basic and acidic residues" evidence="8">
    <location>
        <begin position="930"/>
        <end position="941"/>
    </location>
</feature>
<dbReference type="InterPro" id="IPR003961">
    <property type="entry name" value="FN3_dom"/>
</dbReference>
<keyword evidence="4 9" id="KW-1133">Transmembrane helix</keyword>
<feature type="region of interest" description="Disordered" evidence="8">
    <location>
        <begin position="930"/>
        <end position="967"/>
    </location>
</feature>
<evidence type="ECO:0000256" key="2">
    <source>
        <dbReference type="ARBA" id="ARBA00022692"/>
    </source>
</evidence>
<keyword evidence="3 10" id="KW-0732">Signal</keyword>